<keyword evidence="2" id="KW-0732">Signal</keyword>
<feature type="chain" id="PRO_5024995269" evidence="2">
    <location>
        <begin position="25"/>
        <end position="98"/>
    </location>
</feature>
<reference evidence="3 4" key="1">
    <citation type="submission" date="2019-04" db="EMBL/GenBank/DDBJ databases">
        <title>Friends and foes A comparative genomics study of 23 Aspergillus species from section Flavi.</title>
        <authorList>
            <consortium name="DOE Joint Genome Institute"/>
            <person name="Kjaerbolling I."/>
            <person name="Vesth T."/>
            <person name="Frisvad J.C."/>
            <person name="Nybo J.L."/>
            <person name="Theobald S."/>
            <person name="Kildgaard S."/>
            <person name="Isbrandt T."/>
            <person name="Kuo A."/>
            <person name="Sato A."/>
            <person name="Lyhne E.K."/>
            <person name="Kogle M.E."/>
            <person name="Wiebenga A."/>
            <person name="Kun R.S."/>
            <person name="Lubbers R.J."/>
            <person name="Makela M.R."/>
            <person name="Barry K."/>
            <person name="Chovatia M."/>
            <person name="Clum A."/>
            <person name="Daum C."/>
            <person name="Haridas S."/>
            <person name="He G."/>
            <person name="LaButti K."/>
            <person name="Lipzen A."/>
            <person name="Mondo S."/>
            <person name="Riley R."/>
            <person name="Salamov A."/>
            <person name="Simmons B.A."/>
            <person name="Magnuson J.K."/>
            <person name="Henrissat B."/>
            <person name="Mortensen U.H."/>
            <person name="Larsen T.O."/>
            <person name="Devries R.P."/>
            <person name="Grigoriev I.V."/>
            <person name="Machida M."/>
            <person name="Baker S.E."/>
            <person name="Andersen M.R."/>
        </authorList>
    </citation>
    <scope>NUCLEOTIDE SEQUENCE [LARGE SCALE GENOMIC DNA]</scope>
    <source>
        <strain evidence="3 4">CBS 117626</strain>
    </source>
</reference>
<dbReference type="Proteomes" id="UP000326950">
    <property type="component" value="Unassembled WGS sequence"/>
</dbReference>
<accession>A0A5N6UHJ5</accession>
<organism evidence="3 4">
    <name type="scientific">Aspergillus tamarii</name>
    <dbReference type="NCBI Taxonomy" id="41984"/>
    <lineage>
        <taxon>Eukaryota</taxon>
        <taxon>Fungi</taxon>
        <taxon>Dikarya</taxon>
        <taxon>Ascomycota</taxon>
        <taxon>Pezizomycotina</taxon>
        <taxon>Eurotiomycetes</taxon>
        <taxon>Eurotiomycetidae</taxon>
        <taxon>Eurotiales</taxon>
        <taxon>Aspergillaceae</taxon>
        <taxon>Aspergillus</taxon>
        <taxon>Aspergillus subgen. Circumdati</taxon>
    </lineage>
</organism>
<evidence type="ECO:0000313" key="4">
    <source>
        <dbReference type="Proteomes" id="UP000326950"/>
    </source>
</evidence>
<name>A0A5N6UHJ5_ASPTM</name>
<evidence type="ECO:0000256" key="1">
    <source>
        <dbReference type="SAM" id="Phobius"/>
    </source>
</evidence>
<keyword evidence="1" id="KW-0812">Transmembrane</keyword>
<keyword evidence="1" id="KW-1133">Transmembrane helix</keyword>
<dbReference type="AlphaFoldDB" id="A0A5N6UHJ5"/>
<sequence length="98" mass="11074">MKHKHHTPTYCVLSLIWWPGMVDLGGFAGCCCVSLGNKDTKNKLKEKKDTVVILVHWESVDFGLMGDLFVSGHEVTELDNARYEGQFWCVGSQLFNIL</sequence>
<dbReference type="EMBL" id="ML738708">
    <property type="protein sequence ID" value="KAE8157963.1"/>
    <property type="molecule type" value="Genomic_DNA"/>
</dbReference>
<keyword evidence="1" id="KW-0472">Membrane</keyword>
<proteinExistence type="predicted"/>
<evidence type="ECO:0000313" key="3">
    <source>
        <dbReference type="EMBL" id="KAE8157963.1"/>
    </source>
</evidence>
<gene>
    <name evidence="3" type="ORF">BDV40DRAFT_276991</name>
</gene>
<protein>
    <submittedName>
        <fullName evidence="3">Uncharacterized protein</fullName>
    </submittedName>
</protein>
<feature type="transmembrane region" description="Helical" evidence="1">
    <location>
        <begin position="15"/>
        <end position="36"/>
    </location>
</feature>
<keyword evidence="4" id="KW-1185">Reference proteome</keyword>
<evidence type="ECO:0000256" key="2">
    <source>
        <dbReference type="SAM" id="SignalP"/>
    </source>
</evidence>
<feature type="signal peptide" evidence="2">
    <location>
        <begin position="1"/>
        <end position="24"/>
    </location>
</feature>